<keyword evidence="4" id="KW-0479">Metal-binding</keyword>
<keyword evidence="6" id="KW-0560">Oxidoreductase</keyword>
<dbReference type="Gene3D" id="2.170.150.20">
    <property type="entry name" value="Peptide methionine sulfoxide reductase"/>
    <property type="match status" value="1"/>
</dbReference>
<evidence type="ECO:0000256" key="4">
    <source>
        <dbReference type="ARBA" id="ARBA00022723"/>
    </source>
</evidence>
<dbReference type="InterPro" id="IPR011057">
    <property type="entry name" value="Mss4-like_sf"/>
</dbReference>
<comment type="caution">
    <text evidence="9">The sequence shown here is derived from an EMBL/GenBank/DDBJ whole genome shotgun (WGS) entry which is preliminary data.</text>
</comment>
<dbReference type="GO" id="GO:0006979">
    <property type="term" value="P:response to oxidative stress"/>
    <property type="evidence" value="ECO:0007669"/>
    <property type="project" value="InterPro"/>
</dbReference>
<dbReference type="EMBL" id="SHKW01000001">
    <property type="protein sequence ID" value="RZU41412.1"/>
    <property type="molecule type" value="Genomic_DNA"/>
</dbReference>
<dbReference type="GO" id="GO:0046872">
    <property type="term" value="F:metal ion binding"/>
    <property type="evidence" value="ECO:0007669"/>
    <property type="project" value="UniProtKB-KW"/>
</dbReference>
<evidence type="ECO:0000256" key="2">
    <source>
        <dbReference type="ARBA" id="ARBA00007174"/>
    </source>
</evidence>
<dbReference type="PANTHER" id="PTHR10173">
    <property type="entry name" value="METHIONINE SULFOXIDE REDUCTASE"/>
    <property type="match status" value="1"/>
</dbReference>
<dbReference type="SUPFAM" id="SSF51316">
    <property type="entry name" value="Mss4-like"/>
    <property type="match status" value="1"/>
</dbReference>
<dbReference type="GO" id="GO:0033743">
    <property type="term" value="F:peptide-methionine (R)-S-oxide reductase activity"/>
    <property type="evidence" value="ECO:0007669"/>
    <property type="project" value="UniProtKB-EC"/>
</dbReference>
<evidence type="ECO:0000259" key="8">
    <source>
        <dbReference type="PROSITE" id="PS51790"/>
    </source>
</evidence>
<gene>
    <name evidence="9" type="ORF">BDD14_2934</name>
</gene>
<comment type="catalytic activity">
    <reaction evidence="7">
        <text>L-methionyl-[protein] + [thioredoxin]-disulfide + H2O = L-methionyl-(R)-S-oxide-[protein] + [thioredoxin]-dithiol</text>
        <dbReference type="Rhea" id="RHEA:24164"/>
        <dbReference type="Rhea" id="RHEA-COMP:10698"/>
        <dbReference type="Rhea" id="RHEA-COMP:10700"/>
        <dbReference type="Rhea" id="RHEA-COMP:12313"/>
        <dbReference type="Rhea" id="RHEA-COMP:12314"/>
        <dbReference type="ChEBI" id="CHEBI:15377"/>
        <dbReference type="ChEBI" id="CHEBI:16044"/>
        <dbReference type="ChEBI" id="CHEBI:29950"/>
        <dbReference type="ChEBI" id="CHEBI:45764"/>
        <dbReference type="ChEBI" id="CHEBI:50058"/>
        <dbReference type="EC" id="1.8.4.12"/>
    </reaction>
</comment>
<evidence type="ECO:0000313" key="10">
    <source>
        <dbReference type="Proteomes" id="UP000292958"/>
    </source>
</evidence>
<keyword evidence="5" id="KW-0862">Zinc</keyword>
<dbReference type="Proteomes" id="UP000292958">
    <property type="component" value="Unassembled WGS sequence"/>
</dbReference>
<accession>A0A4Q7YU82</accession>
<dbReference type="AlphaFoldDB" id="A0A4Q7YU82"/>
<evidence type="ECO:0000313" key="9">
    <source>
        <dbReference type="EMBL" id="RZU41412.1"/>
    </source>
</evidence>
<dbReference type="GO" id="GO:0030091">
    <property type="term" value="P:protein repair"/>
    <property type="evidence" value="ECO:0007669"/>
    <property type="project" value="InterPro"/>
</dbReference>
<comment type="cofactor">
    <cofactor evidence="1">
        <name>Zn(2+)</name>
        <dbReference type="ChEBI" id="CHEBI:29105"/>
    </cofactor>
</comment>
<sequence>MFESDIGKDDQAKKMTRRLFFAGIAAFLAVPVLRRSPIVEASDTVHGTPGQVTIVNFSNDGKDLGRQTVAKILKTNREWLQQLGKNSFEIARLADTEVPYSGVSWNEHSRGIFRCICCDTALFSSQTKFESGTGWPSFWAPLAKENVAEAADHSLGAARIEVRCARCEGHLGHVFDDGPEPTGLRYCMNSASMRFIKA</sequence>
<protein>
    <recommendedName>
        <fullName evidence="3">peptide-methionine (R)-S-oxide reductase</fullName>
        <ecNumber evidence="3">1.8.4.12</ecNumber>
    </recommendedName>
</protein>
<organism evidence="9 10">
    <name type="scientific">Edaphobacter modestus</name>
    <dbReference type="NCBI Taxonomy" id="388466"/>
    <lineage>
        <taxon>Bacteria</taxon>
        <taxon>Pseudomonadati</taxon>
        <taxon>Acidobacteriota</taxon>
        <taxon>Terriglobia</taxon>
        <taxon>Terriglobales</taxon>
        <taxon>Acidobacteriaceae</taxon>
        <taxon>Edaphobacter</taxon>
    </lineage>
</organism>
<dbReference type="PROSITE" id="PS51790">
    <property type="entry name" value="MSRB"/>
    <property type="match status" value="1"/>
</dbReference>
<dbReference type="EC" id="1.8.4.12" evidence="3"/>
<evidence type="ECO:0000256" key="5">
    <source>
        <dbReference type="ARBA" id="ARBA00022833"/>
    </source>
</evidence>
<dbReference type="OrthoDB" id="9785497at2"/>
<dbReference type="RefSeq" id="WP_130419338.1">
    <property type="nucleotide sequence ID" value="NZ_SHKW01000001.1"/>
</dbReference>
<dbReference type="GO" id="GO:0005737">
    <property type="term" value="C:cytoplasm"/>
    <property type="evidence" value="ECO:0007669"/>
    <property type="project" value="TreeGrafter"/>
</dbReference>
<evidence type="ECO:0000256" key="6">
    <source>
        <dbReference type="ARBA" id="ARBA00023002"/>
    </source>
</evidence>
<dbReference type="PANTHER" id="PTHR10173:SF52">
    <property type="entry name" value="METHIONINE-R-SULFOXIDE REDUCTASE B1"/>
    <property type="match status" value="1"/>
</dbReference>
<evidence type="ECO:0000256" key="3">
    <source>
        <dbReference type="ARBA" id="ARBA00012499"/>
    </source>
</evidence>
<proteinExistence type="inferred from homology"/>
<name>A0A4Q7YU82_9BACT</name>
<dbReference type="FunFam" id="2.170.150.20:FF:000001">
    <property type="entry name" value="Peptide methionine sulfoxide reductase MsrB"/>
    <property type="match status" value="1"/>
</dbReference>
<keyword evidence="10" id="KW-1185">Reference proteome</keyword>
<evidence type="ECO:0000256" key="1">
    <source>
        <dbReference type="ARBA" id="ARBA00001947"/>
    </source>
</evidence>
<reference evidence="9 10" key="1">
    <citation type="submission" date="2019-02" db="EMBL/GenBank/DDBJ databases">
        <title>Genomic Encyclopedia of Archaeal and Bacterial Type Strains, Phase II (KMG-II): from individual species to whole genera.</title>
        <authorList>
            <person name="Goeker M."/>
        </authorList>
    </citation>
    <scope>NUCLEOTIDE SEQUENCE [LARGE SCALE GENOMIC DNA]</scope>
    <source>
        <strain evidence="9 10">DSM 18101</strain>
    </source>
</reference>
<evidence type="ECO:0000256" key="7">
    <source>
        <dbReference type="ARBA" id="ARBA00048488"/>
    </source>
</evidence>
<comment type="similarity">
    <text evidence="2">Belongs to the MsrB Met sulfoxide reductase family.</text>
</comment>
<dbReference type="NCBIfam" id="TIGR00357">
    <property type="entry name" value="peptide-methionine (R)-S-oxide reductase MsrB"/>
    <property type="match status" value="1"/>
</dbReference>
<dbReference type="InterPro" id="IPR002579">
    <property type="entry name" value="Met_Sox_Rdtase_MsrB_dom"/>
</dbReference>
<feature type="domain" description="MsrB" evidence="8">
    <location>
        <begin position="76"/>
        <end position="198"/>
    </location>
</feature>
<dbReference type="Pfam" id="PF01641">
    <property type="entry name" value="SelR"/>
    <property type="match status" value="1"/>
</dbReference>
<dbReference type="InterPro" id="IPR028427">
    <property type="entry name" value="Met_Sox_Rdtase_MsrB"/>
</dbReference>